<dbReference type="SMART" id="SM00052">
    <property type="entry name" value="EAL"/>
    <property type="match status" value="1"/>
</dbReference>
<evidence type="ECO:0000256" key="1">
    <source>
        <dbReference type="PROSITE-ProRule" id="PRU00703"/>
    </source>
</evidence>
<dbReference type="InterPro" id="IPR035919">
    <property type="entry name" value="EAL_sf"/>
</dbReference>
<feature type="domain" description="GGDEF" evidence="3">
    <location>
        <begin position="431"/>
        <end position="582"/>
    </location>
</feature>
<keyword evidence="1" id="KW-0129">CBS domain</keyword>
<dbReference type="InterPro" id="IPR000644">
    <property type="entry name" value="CBS_dom"/>
</dbReference>
<organism evidence="5 6">
    <name type="scientific">Salinicola endophyticus</name>
    <dbReference type="NCBI Taxonomy" id="1949083"/>
    <lineage>
        <taxon>Bacteria</taxon>
        <taxon>Pseudomonadati</taxon>
        <taxon>Pseudomonadota</taxon>
        <taxon>Gammaproteobacteria</taxon>
        <taxon>Oceanospirillales</taxon>
        <taxon>Halomonadaceae</taxon>
        <taxon>Salinicola</taxon>
    </lineage>
</organism>
<dbReference type="PANTHER" id="PTHR33121:SF76">
    <property type="entry name" value="SIGNALING PROTEIN"/>
    <property type="match status" value="1"/>
</dbReference>
<dbReference type="Gene3D" id="3.30.70.270">
    <property type="match status" value="1"/>
</dbReference>
<evidence type="ECO:0000313" key="5">
    <source>
        <dbReference type="EMBL" id="WFF40528.1"/>
    </source>
</evidence>
<name>A0ABY8FCI7_9GAMM</name>
<dbReference type="RefSeq" id="WP_110690380.1">
    <property type="nucleotide sequence ID" value="NZ_PZJO01000005.1"/>
</dbReference>
<dbReference type="InterPro" id="IPR000160">
    <property type="entry name" value="GGDEF_dom"/>
</dbReference>
<dbReference type="SUPFAM" id="SSF55073">
    <property type="entry name" value="Nucleotide cyclase"/>
    <property type="match status" value="1"/>
</dbReference>
<dbReference type="Pfam" id="PF00990">
    <property type="entry name" value="GGDEF"/>
    <property type="match status" value="1"/>
</dbReference>
<dbReference type="CDD" id="cd01948">
    <property type="entry name" value="EAL"/>
    <property type="match status" value="1"/>
</dbReference>
<proteinExistence type="predicted"/>
<evidence type="ECO:0000313" key="6">
    <source>
        <dbReference type="Proteomes" id="UP001321526"/>
    </source>
</evidence>
<evidence type="ECO:0000259" key="4">
    <source>
        <dbReference type="PROSITE" id="PS51371"/>
    </source>
</evidence>
<dbReference type="PROSITE" id="PS50883">
    <property type="entry name" value="EAL"/>
    <property type="match status" value="1"/>
</dbReference>
<dbReference type="InterPro" id="IPR029787">
    <property type="entry name" value="Nucleotide_cyclase"/>
</dbReference>
<dbReference type="NCBIfam" id="TIGR00254">
    <property type="entry name" value="GGDEF"/>
    <property type="match status" value="1"/>
</dbReference>
<accession>A0ABY8FCI7</accession>
<protein>
    <submittedName>
        <fullName evidence="5">GGDEF domain-containing protein</fullName>
    </submittedName>
</protein>
<dbReference type="PANTHER" id="PTHR33121">
    <property type="entry name" value="CYCLIC DI-GMP PHOSPHODIESTERASE PDEF"/>
    <property type="match status" value="1"/>
</dbReference>
<evidence type="ECO:0000259" key="2">
    <source>
        <dbReference type="PROSITE" id="PS50883"/>
    </source>
</evidence>
<gene>
    <name evidence="5" type="ORF">EVC62_02865</name>
</gene>
<evidence type="ECO:0000259" key="3">
    <source>
        <dbReference type="PROSITE" id="PS50887"/>
    </source>
</evidence>
<dbReference type="Gene3D" id="3.10.580.10">
    <property type="entry name" value="CBS-domain"/>
    <property type="match status" value="1"/>
</dbReference>
<dbReference type="SUPFAM" id="SSF141868">
    <property type="entry name" value="EAL domain-like"/>
    <property type="match status" value="1"/>
</dbReference>
<dbReference type="EMBL" id="CP035631">
    <property type="protein sequence ID" value="WFF40528.1"/>
    <property type="molecule type" value="Genomic_DNA"/>
</dbReference>
<dbReference type="InterPro" id="IPR001633">
    <property type="entry name" value="EAL_dom"/>
</dbReference>
<dbReference type="PROSITE" id="PS51371">
    <property type="entry name" value="CBS"/>
    <property type="match status" value="1"/>
</dbReference>
<dbReference type="Gene3D" id="3.20.20.450">
    <property type="entry name" value="EAL domain"/>
    <property type="match status" value="1"/>
</dbReference>
<dbReference type="CDD" id="cd01949">
    <property type="entry name" value="GGDEF"/>
    <property type="match status" value="1"/>
</dbReference>
<dbReference type="InterPro" id="IPR050706">
    <property type="entry name" value="Cyclic-di-GMP_PDE-like"/>
</dbReference>
<feature type="domain" description="EAL" evidence="2">
    <location>
        <begin position="4"/>
        <end position="254"/>
    </location>
</feature>
<reference evidence="5 6" key="1">
    <citation type="submission" date="2019-01" db="EMBL/GenBank/DDBJ databases">
        <title>Genome sequence of Salinicola endophyticus REST5.</title>
        <authorList>
            <person name="Nascimento F.X."/>
        </authorList>
    </citation>
    <scope>NUCLEOTIDE SEQUENCE [LARGE SCALE GENOMIC DNA]</scope>
    <source>
        <strain evidence="5 6">REST5</strain>
    </source>
</reference>
<keyword evidence="6" id="KW-1185">Reference proteome</keyword>
<sequence length="588" mass="65474">MNNTDAAVLALRRLLETRELGMHFQPIVSVPAGRVLGYEALALGPYGAPCDSPLPLFQAARAAGELASLEQLCRERAVEEWVATGLSELLFLNVAPEVLVDPSHISGQTVELLAVHGLSPPQIVIEITEQSSGVDPDLMADAARHYQAMGFAIALDDLGDGYAGLRLWSQLNPDYVKLDRHFVSNLDRDRVKRRLVRSIIDIAHSLGSRVVAEGVEREGELETLLELGADFYQGWLFARPSPVPQTTRAALESQLNTLAAARRQGAVVTEIRRLSVALPTLSRDLSLSEAAAYFSRHPDANALAVVDESQRPLGLLGRQQLMALLGRRYGFDLHGRQPVETVMQTRALCVEAGEPLERVSRKVTGRDESMRDEDFIITDAGRYLGIGHVINLLQLFTEQQVQLARQANPLTQLPGNRPIRAALDHYQRQNTPFVACYLDLDHFKPFNDRFGYALGDQMILTVARVLDEFVGEEDFLGHLGGDDFVLLLDSSADLHRRLAALQRAFGVESLKLLPEAERRAGGFEAKDRFDQWRFFPHTRLSIIALRVPTDAHVDSFGDLWSRFKSAAKRAPHGRVVVSLRREQRYPKR</sequence>
<dbReference type="SMART" id="SM00267">
    <property type="entry name" value="GGDEF"/>
    <property type="match status" value="1"/>
</dbReference>
<dbReference type="InterPro" id="IPR046342">
    <property type="entry name" value="CBS_dom_sf"/>
</dbReference>
<dbReference type="InterPro" id="IPR043128">
    <property type="entry name" value="Rev_trsase/Diguanyl_cyclase"/>
</dbReference>
<dbReference type="Pfam" id="PF00563">
    <property type="entry name" value="EAL"/>
    <property type="match status" value="1"/>
</dbReference>
<dbReference type="Pfam" id="PF00571">
    <property type="entry name" value="CBS"/>
    <property type="match status" value="1"/>
</dbReference>
<dbReference type="SUPFAM" id="SSF54631">
    <property type="entry name" value="CBS-domain pair"/>
    <property type="match status" value="1"/>
</dbReference>
<dbReference type="PROSITE" id="PS50887">
    <property type="entry name" value="GGDEF"/>
    <property type="match status" value="1"/>
</dbReference>
<dbReference type="Proteomes" id="UP001321526">
    <property type="component" value="Chromosome"/>
</dbReference>
<feature type="domain" description="CBS" evidence="4">
    <location>
        <begin position="271"/>
        <end position="333"/>
    </location>
</feature>